<reference evidence="4" key="1">
    <citation type="submission" date="2020-11" db="EMBL/GenBank/DDBJ databases">
        <authorList>
            <person name="Tran Van P."/>
        </authorList>
    </citation>
    <scope>NUCLEOTIDE SEQUENCE</scope>
</reference>
<dbReference type="PANTHER" id="PTHR14119">
    <property type="entry name" value="HYDROLASE"/>
    <property type="match status" value="1"/>
</dbReference>
<dbReference type="OrthoDB" id="269496at2759"/>
<proteinExistence type="inferred from homology"/>
<name>A0A7R8XDU2_9CRUS</name>
<dbReference type="CDD" id="cd01012">
    <property type="entry name" value="YcaC_related"/>
    <property type="match status" value="1"/>
</dbReference>
<sequence length="341" mass="37915">MAEGVCGERKSMRCGPRLPRHLTFHARTNASPLTDRGRNQWFHLRRRRHSLSRFLTLAFAFCIDETHADTVIQRMASFISSLHVSPTPFSSPARIECRSAFATFDNTDAIPRESHSTTCPPGHSPSPTTGFSPAFKMIPQRFDLGMLDPSFTVFFCCDFQEKFAPAILHFKEILDVSKRLVEASKMLGIPLIATEQYPKGLGKTVTELDVSSGNALGVVEKTEFSMCVEPVLAQLKQACGGSAKSIVLFGIEAHVCVEQTAIDLKSLGYDVHVVADATSSRSQEDRMLAFQRLQQIGCFITTHENVLFKLIRSKDHPKFKEVQKLIIERVPSTGLVPASKM</sequence>
<dbReference type="AlphaFoldDB" id="A0A7R8XDU2"/>
<keyword evidence="5" id="KW-1185">Reference proteome</keyword>
<dbReference type="EMBL" id="CAJPEV010000844">
    <property type="protein sequence ID" value="CAG0889011.1"/>
    <property type="molecule type" value="Genomic_DNA"/>
</dbReference>
<evidence type="ECO:0000256" key="1">
    <source>
        <dbReference type="ARBA" id="ARBA00006336"/>
    </source>
</evidence>
<dbReference type="InterPro" id="IPR000868">
    <property type="entry name" value="Isochorismatase-like_dom"/>
</dbReference>
<evidence type="ECO:0000313" key="5">
    <source>
        <dbReference type="Proteomes" id="UP000677054"/>
    </source>
</evidence>
<dbReference type="InterPro" id="IPR036380">
    <property type="entry name" value="Isochorismatase-like_sf"/>
</dbReference>
<feature type="domain" description="Isochorismatase-like" evidence="3">
    <location>
        <begin position="152"/>
        <end position="304"/>
    </location>
</feature>
<evidence type="ECO:0000259" key="3">
    <source>
        <dbReference type="Pfam" id="PF00857"/>
    </source>
</evidence>
<dbReference type="Pfam" id="PF00857">
    <property type="entry name" value="Isochorismatase"/>
    <property type="match status" value="1"/>
</dbReference>
<organism evidence="4">
    <name type="scientific">Darwinula stevensoni</name>
    <dbReference type="NCBI Taxonomy" id="69355"/>
    <lineage>
        <taxon>Eukaryota</taxon>
        <taxon>Metazoa</taxon>
        <taxon>Ecdysozoa</taxon>
        <taxon>Arthropoda</taxon>
        <taxon>Crustacea</taxon>
        <taxon>Oligostraca</taxon>
        <taxon>Ostracoda</taxon>
        <taxon>Podocopa</taxon>
        <taxon>Podocopida</taxon>
        <taxon>Darwinulocopina</taxon>
        <taxon>Darwinuloidea</taxon>
        <taxon>Darwinulidae</taxon>
        <taxon>Darwinula</taxon>
    </lineage>
</organism>
<evidence type="ECO:0000256" key="2">
    <source>
        <dbReference type="ARBA" id="ARBA00040688"/>
    </source>
</evidence>
<evidence type="ECO:0000313" key="4">
    <source>
        <dbReference type="EMBL" id="CAD7245387.1"/>
    </source>
</evidence>
<dbReference type="Proteomes" id="UP000677054">
    <property type="component" value="Unassembled WGS sequence"/>
</dbReference>
<accession>A0A7R8XDU2</accession>
<gene>
    <name evidence="4" type="ORF">DSTB1V02_LOCUS5260</name>
</gene>
<dbReference type="EMBL" id="LR900361">
    <property type="protein sequence ID" value="CAD7245387.1"/>
    <property type="molecule type" value="Genomic_DNA"/>
</dbReference>
<dbReference type="FunFam" id="3.40.50.850:FF:000001">
    <property type="entry name" value="Isochorismatase domain-containing protein 1"/>
    <property type="match status" value="1"/>
</dbReference>
<dbReference type="SUPFAM" id="SSF52499">
    <property type="entry name" value="Isochorismatase-like hydrolases"/>
    <property type="match status" value="1"/>
</dbReference>
<dbReference type="InterPro" id="IPR050993">
    <property type="entry name" value="Isochorismatase_domain"/>
</dbReference>
<protein>
    <recommendedName>
        <fullName evidence="2">Isochorismatase domain-containing protein 1</fullName>
    </recommendedName>
</protein>
<dbReference type="Gene3D" id="3.40.50.850">
    <property type="entry name" value="Isochorismatase-like"/>
    <property type="match status" value="1"/>
</dbReference>
<comment type="similarity">
    <text evidence="1">Belongs to the isochorismatase family.</text>
</comment>
<dbReference type="PANTHER" id="PTHR14119:SF17">
    <property type="entry name" value="ISOCHORISMATASE DOMAIN-CONTAINING PROTEIN 1"/>
    <property type="match status" value="1"/>
</dbReference>